<reference evidence="10" key="1">
    <citation type="submission" date="2016-10" db="EMBL/GenBank/DDBJ databases">
        <authorList>
            <person name="Varghese N."/>
            <person name="Submissions S."/>
        </authorList>
    </citation>
    <scope>NUCLEOTIDE SEQUENCE [LARGE SCALE GENOMIC DNA]</scope>
    <source>
        <strain evidence="10">ES.061</strain>
    </source>
</reference>
<comment type="similarity">
    <text evidence="3">Belongs to the peptidase M20A family.</text>
</comment>
<evidence type="ECO:0000256" key="4">
    <source>
        <dbReference type="ARBA" id="ARBA00022723"/>
    </source>
</evidence>
<dbReference type="PANTHER" id="PTHR43808">
    <property type="entry name" value="ACETYLORNITHINE DEACETYLASE"/>
    <property type="match status" value="1"/>
</dbReference>
<dbReference type="AlphaFoldDB" id="A0A1H4LS53"/>
<accession>A0A1H4LS53</accession>
<dbReference type="SUPFAM" id="SSF55031">
    <property type="entry name" value="Bacterial exopeptidase dimerisation domain"/>
    <property type="match status" value="1"/>
</dbReference>
<dbReference type="GO" id="GO:0016787">
    <property type="term" value="F:hydrolase activity"/>
    <property type="evidence" value="ECO:0007669"/>
    <property type="project" value="UniProtKB-KW"/>
</dbReference>
<evidence type="ECO:0000256" key="6">
    <source>
        <dbReference type="ARBA" id="ARBA00022833"/>
    </source>
</evidence>
<evidence type="ECO:0000256" key="7">
    <source>
        <dbReference type="ARBA" id="ARBA00023285"/>
    </source>
</evidence>
<dbReference type="SUPFAM" id="SSF53187">
    <property type="entry name" value="Zn-dependent exopeptidases"/>
    <property type="match status" value="1"/>
</dbReference>
<dbReference type="InterPro" id="IPR010182">
    <property type="entry name" value="ArgE/DapE"/>
</dbReference>
<keyword evidence="7" id="KW-0170">Cobalt</keyword>
<feature type="domain" description="Peptidase M20 dimerisation" evidence="8">
    <location>
        <begin position="187"/>
        <end position="294"/>
    </location>
</feature>
<gene>
    <name evidence="9" type="ORF">SAMN05216452_2971</name>
</gene>
<dbReference type="Pfam" id="PF01546">
    <property type="entry name" value="Peptidase_M20"/>
    <property type="match status" value="1"/>
</dbReference>
<evidence type="ECO:0000313" key="10">
    <source>
        <dbReference type="Proteomes" id="UP000199064"/>
    </source>
</evidence>
<dbReference type="Gene3D" id="3.30.70.360">
    <property type="match status" value="1"/>
</dbReference>
<dbReference type="InterPro" id="IPR011650">
    <property type="entry name" value="Peptidase_M20_dimer"/>
</dbReference>
<keyword evidence="10" id="KW-1185">Reference proteome</keyword>
<keyword evidence="5" id="KW-0378">Hydrolase</keyword>
<dbReference type="InterPro" id="IPR002933">
    <property type="entry name" value="Peptidase_M20"/>
</dbReference>
<keyword evidence="6" id="KW-0862">Zinc</keyword>
<dbReference type="InterPro" id="IPR036264">
    <property type="entry name" value="Bact_exopeptidase_dim_dom"/>
</dbReference>
<dbReference type="NCBIfam" id="TIGR01910">
    <property type="entry name" value="DapE-ArgE"/>
    <property type="match status" value="1"/>
</dbReference>
<evidence type="ECO:0000256" key="1">
    <source>
        <dbReference type="ARBA" id="ARBA00001941"/>
    </source>
</evidence>
<dbReference type="EMBL" id="FNSL01000001">
    <property type="protein sequence ID" value="SEB73521.1"/>
    <property type="molecule type" value="Genomic_DNA"/>
</dbReference>
<proteinExistence type="inferred from homology"/>
<evidence type="ECO:0000259" key="8">
    <source>
        <dbReference type="Pfam" id="PF07687"/>
    </source>
</evidence>
<sequence length="396" mass="42561">MNSNNPVVVPARLGALDFLQQAVRCNTISSTGNEIVLARMIKARLDDLGIDCEIFRENEHQANLVATLRGQGPAKKPGPRLVLSGHLDTVPIGDATWTHDPFSAAIDDGRIYGRGTADMKGGLFALLFAFMKHKDLAPDLWNGELIFAATFGEEVGALGASAMVNKTQIPRFDAMIVAEPTDNRLVIAHKGVTWLRVTSFGKTAHGSMPGCGTNAVDKLHLFYERLQSLDLGPTTTPLLSEPTFAVTTFNGGGAPNVIPDHCQMTIDIRTVPGQDQQGVVAQVEAIAAALVKEDPEARFQVECTLNLPGLLTDEEAPIVRISQQVLAKISPGAEVVRGAQYFTDASAFGAHGDDIIILGPGAPEQAHQTDEHLVVDDFFNAIDIYGEIIAQYFSQN</sequence>
<dbReference type="GO" id="GO:0046872">
    <property type="term" value="F:metal ion binding"/>
    <property type="evidence" value="ECO:0007669"/>
    <property type="project" value="UniProtKB-KW"/>
</dbReference>
<keyword evidence="4" id="KW-0479">Metal-binding</keyword>
<name>A0A1H4LS53_9HYPH</name>
<organism evidence="9 10">
    <name type="scientific">Nitratireductor aquibiodomus</name>
    <dbReference type="NCBI Taxonomy" id="204799"/>
    <lineage>
        <taxon>Bacteria</taxon>
        <taxon>Pseudomonadati</taxon>
        <taxon>Pseudomonadota</taxon>
        <taxon>Alphaproteobacteria</taxon>
        <taxon>Hyphomicrobiales</taxon>
        <taxon>Phyllobacteriaceae</taxon>
        <taxon>Nitratireductor</taxon>
    </lineage>
</organism>
<comment type="cofactor">
    <cofactor evidence="1">
        <name>Co(2+)</name>
        <dbReference type="ChEBI" id="CHEBI:48828"/>
    </cofactor>
</comment>
<dbReference type="InterPro" id="IPR050072">
    <property type="entry name" value="Peptidase_M20A"/>
</dbReference>
<protein>
    <submittedName>
        <fullName evidence="9">Succinyl-diaminopimelate desuccinylase</fullName>
    </submittedName>
</protein>
<comment type="cofactor">
    <cofactor evidence="2">
        <name>Zn(2+)</name>
        <dbReference type="ChEBI" id="CHEBI:29105"/>
    </cofactor>
</comment>
<evidence type="ECO:0000256" key="3">
    <source>
        <dbReference type="ARBA" id="ARBA00006247"/>
    </source>
</evidence>
<evidence type="ECO:0000256" key="2">
    <source>
        <dbReference type="ARBA" id="ARBA00001947"/>
    </source>
</evidence>
<dbReference type="Gene3D" id="3.40.630.10">
    <property type="entry name" value="Zn peptidases"/>
    <property type="match status" value="1"/>
</dbReference>
<evidence type="ECO:0000256" key="5">
    <source>
        <dbReference type="ARBA" id="ARBA00022801"/>
    </source>
</evidence>
<dbReference type="CDD" id="cd08659">
    <property type="entry name" value="M20_ArgE_DapE-like"/>
    <property type="match status" value="1"/>
</dbReference>
<evidence type="ECO:0000313" key="9">
    <source>
        <dbReference type="EMBL" id="SEB73521.1"/>
    </source>
</evidence>
<dbReference type="Proteomes" id="UP000199064">
    <property type="component" value="Unassembled WGS sequence"/>
</dbReference>
<dbReference type="Pfam" id="PF07687">
    <property type="entry name" value="M20_dimer"/>
    <property type="match status" value="1"/>
</dbReference>